<dbReference type="Gene3D" id="3.40.50.1820">
    <property type="entry name" value="alpha/beta hydrolase"/>
    <property type="match status" value="1"/>
</dbReference>
<dbReference type="InterPro" id="IPR029058">
    <property type="entry name" value="AB_hydrolase_fold"/>
</dbReference>
<proteinExistence type="inferred from homology"/>
<evidence type="ECO:0000256" key="3">
    <source>
        <dbReference type="ARBA" id="ARBA00022450"/>
    </source>
</evidence>
<dbReference type="Pfam" id="PF00668">
    <property type="entry name" value="Condensation"/>
    <property type="match status" value="1"/>
</dbReference>
<protein>
    <submittedName>
        <fullName evidence="6">Amino acid adenylation domain protein</fullName>
    </submittedName>
</protein>
<name>W0RTF3_9BACT</name>
<dbReference type="PROSITE" id="PS50075">
    <property type="entry name" value="CARRIER"/>
    <property type="match status" value="1"/>
</dbReference>
<reference evidence="6 7" key="1">
    <citation type="journal article" date="2014" name="Genome Announc.">
        <title>Genome Sequence and Methylome of Soil Bacterium Gemmatirosa kalamazoonensis KBS708T, a Member of the Rarely Cultivated Gemmatimonadetes Phylum.</title>
        <authorList>
            <person name="Debruyn J.M."/>
            <person name="Radosevich M."/>
            <person name="Wommack K.E."/>
            <person name="Polson S.W."/>
            <person name="Hauser L.J."/>
            <person name="Fawaz M.N."/>
            <person name="Korlach J."/>
            <person name="Tsai Y.C."/>
        </authorList>
    </citation>
    <scope>NUCLEOTIDE SEQUENCE [LARGE SCALE GENOMIC DNA]</scope>
    <source>
        <strain evidence="6 7">KBS708</strain>
        <plasmid evidence="7">Plasmid 2</plasmid>
    </source>
</reference>
<dbReference type="InParanoid" id="W0RTF3"/>
<dbReference type="SMART" id="SM00823">
    <property type="entry name" value="PKS_PP"/>
    <property type="match status" value="1"/>
</dbReference>
<evidence type="ECO:0000313" key="6">
    <source>
        <dbReference type="EMBL" id="AHG93600.1"/>
    </source>
</evidence>
<dbReference type="Gene3D" id="3.30.559.30">
    <property type="entry name" value="Nonribosomal peptide synthetase, condensation domain"/>
    <property type="match status" value="1"/>
</dbReference>
<evidence type="ECO:0000313" key="7">
    <source>
        <dbReference type="Proteomes" id="UP000019151"/>
    </source>
</evidence>
<dbReference type="PANTHER" id="PTHR45527">
    <property type="entry name" value="NONRIBOSOMAL PEPTIDE SYNTHETASE"/>
    <property type="match status" value="1"/>
</dbReference>
<dbReference type="InterPro" id="IPR020806">
    <property type="entry name" value="PKS_PP-bd"/>
</dbReference>
<dbReference type="CDD" id="cd05930">
    <property type="entry name" value="A_NRPS"/>
    <property type="match status" value="1"/>
</dbReference>
<keyword evidence="4" id="KW-0597">Phosphoprotein</keyword>
<dbReference type="Proteomes" id="UP000019151">
    <property type="component" value="Plasmid 2"/>
</dbReference>
<dbReference type="InterPro" id="IPR025110">
    <property type="entry name" value="AMP-bd_C"/>
</dbReference>
<evidence type="ECO:0000256" key="1">
    <source>
        <dbReference type="ARBA" id="ARBA00001957"/>
    </source>
</evidence>
<dbReference type="SUPFAM" id="SSF52777">
    <property type="entry name" value="CoA-dependent acyltransferases"/>
    <property type="match status" value="2"/>
</dbReference>
<dbReference type="GO" id="GO:0003824">
    <property type="term" value="F:catalytic activity"/>
    <property type="evidence" value="ECO:0007669"/>
    <property type="project" value="InterPro"/>
</dbReference>
<dbReference type="NCBIfam" id="TIGR01733">
    <property type="entry name" value="AA-adenyl-dom"/>
    <property type="match status" value="1"/>
</dbReference>
<dbReference type="FunFam" id="3.30.300.30:FF:000010">
    <property type="entry name" value="Enterobactin synthetase component F"/>
    <property type="match status" value="1"/>
</dbReference>
<dbReference type="SUPFAM" id="SSF47336">
    <property type="entry name" value="ACP-like"/>
    <property type="match status" value="1"/>
</dbReference>
<dbReference type="InterPro" id="IPR045851">
    <property type="entry name" value="AMP-bd_C_sf"/>
</dbReference>
<dbReference type="GO" id="GO:0044550">
    <property type="term" value="P:secondary metabolite biosynthetic process"/>
    <property type="evidence" value="ECO:0007669"/>
    <property type="project" value="TreeGrafter"/>
</dbReference>
<dbReference type="GO" id="GO:0031177">
    <property type="term" value="F:phosphopantetheine binding"/>
    <property type="evidence" value="ECO:0007669"/>
    <property type="project" value="InterPro"/>
</dbReference>
<evidence type="ECO:0000256" key="4">
    <source>
        <dbReference type="ARBA" id="ARBA00022553"/>
    </source>
</evidence>
<dbReference type="HOGENOM" id="CLU_000022_2_4_0"/>
<dbReference type="InterPro" id="IPR023213">
    <property type="entry name" value="CAT-like_dom_sf"/>
</dbReference>
<dbReference type="SUPFAM" id="SSF56801">
    <property type="entry name" value="Acetyl-CoA synthetase-like"/>
    <property type="match status" value="1"/>
</dbReference>
<dbReference type="Pfam" id="PF13193">
    <property type="entry name" value="AMP-binding_C"/>
    <property type="match status" value="1"/>
</dbReference>
<dbReference type="Pfam" id="PF00501">
    <property type="entry name" value="AMP-binding"/>
    <property type="match status" value="1"/>
</dbReference>
<dbReference type="InterPro" id="IPR036736">
    <property type="entry name" value="ACP-like_sf"/>
</dbReference>
<dbReference type="InterPro" id="IPR001242">
    <property type="entry name" value="Condensation_dom"/>
</dbReference>
<dbReference type="eggNOG" id="COG1020">
    <property type="taxonomic scope" value="Bacteria"/>
</dbReference>
<gene>
    <name evidence="6" type="ORF">J421_6065</name>
</gene>
<dbReference type="PROSITE" id="PS00455">
    <property type="entry name" value="AMP_BINDING"/>
    <property type="match status" value="1"/>
</dbReference>
<dbReference type="PATRIC" id="fig|861299.3.peg.6119"/>
<dbReference type="OrthoDB" id="2472181at2"/>
<dbReference type="InterPro" id="IPR009081">
    <property type="entry name" value="PP-bd_ACP"/>
</dbReference>
<dbReference type="AlphaFoldDB" id="W0RTF3"/>
<dbReference type="PANTHER" id="PTHR45527:SF1">
    <property type="entry name" value="FATTY ACID SYNTHASE"/>
    <property type="match status" value="1"/>
</dbReference>
<dbReference type="GO" id="GO:0043041">
    <property type="term" value="P:amino acid activation for nonribosomal peptide biosynthetic process"/>
    <property type="evidence" value="ECO:0007669"/>
    <property type="project" value="TreeGrafter"/>
</dbReference>
<dbReference type="KEGG" id="gba:J421_6065"/>
<dbReference type="InterPro" id="IPR000873">
    <property type="entry name" value="AMP-dep_synth/lig_dom"/>
</dbReference>
<evidence type="ECO:0000256" key="2">
    <source>
        <dbReference type="ARBA" id="ARBA00006432"/>
    </source>
</evidence>
<dbReference type="InterPro" id="IPR020459">
    <property type="entry name" value="AMP-binding"/>
</dbReference>
<accession>W0RTF3</accession>
<dbReference type="Pfam" id="PF00550">
    <property type="entry name" value="PP-binding"/>
    <property type="match status" value="1"/>
</dbReference>
<dbReference type="InterPro" id="IPR010071">
    <property type="entry name" value="AA_adenyl_dom"/>
</dbReference>
<dbReference type="PROSITE" id="PS00012">
    <property type="entry name" value="PHOSPHOPANTETHEINE"/>
    <property type="match status" value="1"/>
</dbReference>
<dbReference type="InterPro" id="IPR020845">
    <property type="entry name" value="AMP-binding_CS"/>
</dbReference>
<dbReference type="CDD" id="cd19531">
    <property type="entry name" value="LCL_NRPS-like"/>
    <property type="match status" value="1"/>
</dbReference>
<dbReference type="Gene3D" id="3.30.559.10">
    <property type="entry name" value="Chloramphenicol acetyltransferase-like domain"/>
    <property type="match status" value="1"/>
</dbReference>
<organism evidence="6 7">
    <name type="scientific">Gemmatirosa kalamazoonensis</name>
    <dbReference type="NCBI Taxonomy" id="861299"/>
    <lineage>
        <taxon>Bacteria</taxon>
        <taxon>Pseudomonadati</taxon>
        <taxon>Gemmatimonadota</taxon>
        <taxon>Gemmatimonadia</taxon>
        <taxon>Gemmatimonadales</taxon>
        <taxon>Gemmatimonadaceae</taxon>
        <taxon>Gemmatirosa</taxon>
    </lineage>
</organism>
<dbReference type="PRINTS" id="PR00154">
    <property type="entry name" value="AMPBINDING"/>
</dbReference>
<sequence>MESQTTRADLDLERERQRLIEELLAAEGLDAPDEGGGAIAPRDPAAPVPATYAQEVLWLLDRATPGLTAYNSPLARRVRGPLDVGALERALGGLVARHESLRTVFAAEGDGAVQVVRPAAPFALVVHDVRAVPAAEREAAALAALRAEANRPFDLAREPGFRAALARLADDDHVLLLLTHHIVSDAWSYGQIFRDLGALYAGTELPPPALQYGDFAAWQRATLRGEALETALGYWRARLADLPVLELPTDFARGAVQSFAGARRTVVLPPALHAAIRALAQRTSTTTYTVLLAAYATVLRRYSGQDDIVIGSAVANRTRRELEDVVGYFSQALPMRVRFESDPSFAALLARASETVLGAFEHQDTPLESLVLELQRSRGAAQSHAPLFRVVLTMQDTLGAELTLGDAATSPVELDAAGTKFDLTILATERADGLELALWYRTDLFTGGYAERFLGHLTTVLEAAVAEPTRRVSALPLLTAAERAKLAAWNETAADEGAPATLVALFEAQAARVPERTAVVGADAALSYAELNARANALARQLRSLGVVPNAPVGLLLDRSAEAIVGLLGILKAGGAYMPLSVDAPAARLATQLTESGAKVVVTDAVGAGKLPASVQAVSFDASGASSDANVDSVAAPDDLAYVLYTSGSTGTPKGVAVTHANAVHYARAISRVLGALDGLHFGMVSTLAADLGNTALLPALLAGGTLHVLSKDVTTDPARFAEYFAAHPLDVIKATPNHVVALGTALPTTWLVVGGEALRPEVARTFLNAGTCRVLNHYGPTETTVGVLTHEVTTASLSGQTVPLGKPLANTHAYVVDTFGNEQPVGIPGELLIGGAGVARGYLKRDDLTAERFVAFHGERVYRTGDRVRRLPDGSIEFLGRVDDQVKVRGFRVELGEIEQVLRANPGVAQAVVVLNEEELVAYAVPKQAGYAVSHSDRPTREKLVEWLAAQLPEYMVPSAVVLLDALPLTPNGKVDKRALPAPDAAEQQGEQFAEPRTDTERQLAAIWAEVLKKERVGLGDNFLALGGHSLLAIRALGKISKSFGVRLPLRTLFEASTLEQLAGAVDRARAGTA</sequence>
<dbReference type="InterPro" id="IPR006162">
    <property type="entry name" value="Ppantetheine_attach_site"/>
</dbReference>
<keyword evidence="6" id="KW-0614">Plasmid</keyword>
<feature type="domain" description="Carrier" evidence="5">
    <location>
        <begin position="996"/>
        <end position="1071"/>
    </location>
</feature>
<evidence type="ECO:0000259" key="5">
    <source>
        <dbReference type="PROSITE" id="PS50075"/>
    </source>
</evidence>
<dbReference type="FunFam" id="1.10.1200.10:FF:000005">
    <property type="entry name" value="Nonribosomal peptide synthetase 1"/>
    <property type="match status" value="1"/>
</dbReference>
<keyword evidence="7" id="KW-1185">Reference proteome</keyword>
<dbReference type="InterPro" id="IPR042099">
    <property type="entry name" value="ANL_N_sf"/>
</dbReference>
<dbReference type="Gene3D" id="3.30.300.30">
    <property type="match status" value="1"/>
</dbReference>
<dbReference type="EMBL" id="CP007130">
    <property type="protein sequence ID" value="AHG93600.1"/>
    <property type="molecule type" value="Genomic_DNA"/>
</dbReference>
<comment type="similarity">
    <text evidence="2">Belongs to the ATP-dependent AMP-binding enzyme family.</text>
</comment>
<dbReference type="GO" id="GO:0005737">
    <property type="term" value="C:cytoplasm"/>
    <property type="evidence" value="ECO:0007669"/>
    <property type="project" value="TreeGrafter"/>
</dbReference>
<keyword evidence="3" id="KW-0596">Phosphopantetheine</keyword>
<dbReference type="FunCoup" id="W0RTF3">
    <property type="interactions" value="30"/>
</dbReference>
<comment type="cofactor">
    <cofactor evidence="1">
        <name>pantetheine 4'-phosphate</name>
        <dbReference type="ChEBI" id="CHEBI:47942"/>
    </cofactor>
</comment>
<dbReference type="RefSeq" id="WP_025414896.1">
    <property type="nucleotide sequence ID" value="NZ_CP007130.1"/>
</dbReference>
<geneLocation type="plasmid" evidence="6 7">
    <name>2</name>
</geneLocation>
<dbReference type="Gene3D" id="3.40.50.12780">
    <property type="entry name" value="N-terminal domain of ligase-like"/>
    <property type="match status" value="1"/>
</dbReference>